<feature type="compositionally biased region" description="Polar residues" evidence="3">
    <location>
        <begin position="275"/>
        <end position="289"/>
    </location>
</feature>
<feature type="compositionally biased region" description="Polar residues" evidence="3">
    <location>
        <begin position="143"/>
        <end position="153"/>
    </location>
</feature>
<feature type="signal peptide" evidence="4">
    <location>
        <begin position="1"/>
        <end position="24"/>
    </location>
</feature>
<evidence type="ECO:0008006" key="7">
    <source>
        <dbReference type="Google" id="ProtNLM"/>
    </source>
</evidence>
<feature type="region of interest" description="Disordered" evidence="3">
    <location>
        <begin position="266"/>
        <end position="289"/>
    </location>
</feature>
<keyword evidence="6" id="KW-1185">Reference proteome</keyword>
<feature type="chain" id="PRO_5009108331" description="Conjugal transfer protein TrbG" evidence="4">
    <location>
        <begin position="25"/>
        <end position="289"/>
    </location>
</feature>
<dbReference type="InterPro" id="IPR010258">
    <property type="entry name" value="Conjugal_tfr_TrbG/VirB9/CagX"/>
</dbReference>
<accession>A0A1D8IMU7</accession>
<feature type="compositionally biased region" description="Low complexity" evidence="3">
    <location>
        <begin position="160"/>
        <end position="175"/>
    </location>
</feature>
<sequence>MKRTALFLLLGLTTASGALPIAQADGVPYPSALSARLVRFVYDPNQTYTLYLRPGMGTDIQLPRGEHLVSLQLGDTVQWITSYVQGTGNILIKPVRPGIETSATLITSAHTYQMMLVSRNKGTWYQGVKFTPENPLVLLNPANEQSAAPNPSRSADAHTADGTSSPASPSGDSADALADVNVSQMNFAWRVKGHARFAPTEVFSTPDFIWLRLPQDAPAPVVFGWQGGQWGIVNYNRRGPWIVVQGAPAAVELRADGRSVVAWRQGAKASGGGSQTPVTETSSSFVWGQ</sequence>
<evidence type="ECO:0000313" key="6">
    <source>
        <dbReference type="Proteomes" id="UP000095401"/>
    </source>
</evidence>
<protein>
    <recommendedName>
        <fullName evidence="7">Conjugal transfer protein TrbG</fullName>
    </recommendedName>
</protein>
<dbReference type="RefSeq" id="WP_070078129.1">
    <property type="nucleotide sequence ID" value="NZ_CP017415.1"/>
</dbReference>
<evidence type="ECO:0000256" key="3">
    <source>
        <dbReference type="SAM" id="MobiDB-lite"/>
    </source>
</evidence>
<dbReference type="Gene3D" id="2.60.40.2500">
    <property type="match status" value="1"/>
</dbReference>
<evidence type="ECO:0000313" key="5">
    <source>
        <dbReference type="EMBL" id="AOU97744.1"/>
    </source>
</evidence>
<dbReference type="Proteomes" id="UP000095401">
    <property type="component" value="Chromosome"/>
</dbReference>
<dbReference type="CDD" id="cd06911">
    <property type="entry name" value="VirB9_CagX_TrbG"/>
    <property type="match status" value="1"/>
</dbReference>
<feature type="region of interest" description="Disordered" evidence="3">
    <location>
        <begin position="143"/>
        <end position="175"/>
    </location>
</feature>
<comment type="similarity">
    <text evidence="1">Belongs to the TrbG/VirB9 family.</text>
</comment>
<evidence type="ECO:0000256" key="2">
    <source>
        <dbReference type="ARBA" id="ARBA00022729"/>
    </source>
</evidence>
<organism evidence="5 6">
    <name type="scientific">Acidihalobacter yilgarnensis</name>
    <dbReference type="NCBI Taxonomy" id="2819280"/>
    <lineage>
        <taxon>Bacteria</taxon>
        <taxon>Pseudomonadati</taxon>
        <taxon>Pseudomonadota</taxon>
        <taxon>Gammaproteobacteria</taxon>
        <taxon>Chromatiales</taxon>
        <taxon>Ectothiorhodospiraceae</taxon>
        <taxon>Acidihalobacter</taxon>
    </lineage>
</organism>
<dbReference type="InterPro" id="IPR033645">
    <property type="entry name" value="VirB9/CagX/TrbG_C"/>
</dbReference>
<dbReference type="AlphaFoldDB" id="A0A1D8IMU7"/>
<dbReference type="Pfam" id="PF03524">
    <property type="entry name" value="CagX"/>
    <property type="match status" value="1"/>
</dbReference>
<evidence type="ECO:0000256" key="1">
    <source>
        <dbReference type="ARBA" id="ARBA00006135"/>
    </source>
</evidence>
<dbReference type="EMBL" id="CP017415">
    <property type="protein sequence ID" value="AOU97744.1"/>
    <property type="molecule type" value="Genomic_DNA"/>
</dbReference>
<reference evidence="6" key="1">
    <citation type="submission" date="2016-09" db="EMBL/GenBank/DDBJ databases">
        <title>Acidihalobacter prosperus F5.</title>
        <authorList>
            <person name="Khaleque H.N."/>
            <person name="Ramsay J.P."/>
            <person name="Kaksonen A.H."/>
            <person name="Boxall N.J."/>
            <person name="Watkin E.L.J."/>
        </authorList>
    </citation>
    <scope>NUCLEOTIDE SEQUENCE [LARGE SCALE GENOMIC DNA]</scope>
    <source>
        <strain evidence="6">F5</strain>
    </source>
</reference>
<gene>
    <name evidence="5" type="ORF">BI364_07025</name>
</gene>
<dbReference type="InterPro" id="IPR038161">
    <property type="entry name" value="VirB9/CagX/TrbG_C_sf"/>
</dbReference>
<proteinExistence type="inferred from homology"/>
<name>A0A1D8IMU7_9GAMM</name>
<keyword evidence="2 4" id="KW-0732">Signal</keyword>
<dbReference type="KEGG" id="aprs:BI364_07025"/>
<evidence type="ECO:0000256" key="4">
    <source>
        <dbReference type="SAM" id="SignalP"/>
    </source>
</evidence>